<protein>
    <recommendedName>
        <fullName evidence="3">3-hydroxylacyl-ACP dehydratase</fullName>
    </recommendedName>
</protein>
<accession>A0A235H764</accession>
<comment type="caution">
    <text evidence="1">The sequence shown here is derived from an EMBL/GenBank/DDBJ whole genome shotgun (WGS) entry which is preliminary data.</text>
</comment>
<dbReference type="Pfam" id="PF22817">
    <property type="entry name" value="ApeP-like"/>
    <property type="match status" value="1"/>
</dbReference>
<dbReference type="Proteomes" id="UP000215367">
    <property type="component" value="Unassembled WGS sequence"/>
</dbReference>
<dbReference type="SUPFAM" id="SSF54637">
    <property type="entry name" value="Thioesterase/thiol ester dehydrase-isomerase"/>
    <property type="match status" value="1"/>
</dbReference>
<evidence type="ECO:0000313" key="2">
    <source>
        <dbReference type="Proteomes" id="UP000215367"/>
    </source>
</evidence>
<dbReference type="AlphaFoldDB" id="A0A235H764"/>
<reference evidence="1 2" key="1">
    <citation type="submission" date="2017-07" db="EMBL/GenBank/DDBJ databases">
        <title>Whole genome sequence of Azospirillum brasilense 2A1, a potential biofertilizer strain.</title>
        <authorList>
            <person name="Fontana C.A."/>
            <person name="Toffoli L.M."/>
            <person name="Salazar S.M."/>
            <person name="Puglisi E."/>
            <person name="Pedraza R."/>
            <person name="Bassi D."/>
            <person name="Cocconcelli P.S."/>
        </authorList>
    </citation>
    <scope>NUCLEOTIDE SEQUENCE [LARGE SCALE GENOMIC DNA]</scope>
    <source>
        <strain evidence="1 2">2A1</strain>
    </source>
</reference>
<dbReference type="PIRSF" id="PIRSF020565">
    <property type="entry name" value="3Ho_Ac_ACP_DH_prd"/>
    <property type="match status" value="1"/>
</dbReference>
<dbReference type="Gene3D" id="3.10.129.10">
    <property type="entry name" value="Hotdog Thioesterase"/>
    <property type="match status" value="1"/>
</dbReference>
<evidence type="ECO:0008006" key="3">
    <source>
        <dbReference type="Google" id="ProtNLM"/>
    </source>
</evidence>
<name>A0A235H764_AZOBR</name>
<gene>
    <name evidence="1" type="ORF">CHT98_25085</name>
</gene>
<proteinExistence type="predicted"/>
<dbReference type="InterPro" id="IPR029069">
    <property type="entry name" value="HotDog_dom_sf"/>
</dbReference>
<evidence type="ECO:0000313" key="1">
    <source>
        <dbReference type="EMBL" id="OYD81609.1"/>
    </source>
</evidence>
<organism evidence="1 2">
    <name type="scientific">Azospirillum brasilense</name>
    <dbReference type="NCBI Taxonomy" id="192"/>
    <lineage>
        <taxon>Bacteria</taxon>
        <taxon>Pseudomonadati</taxon>
        <taxon>Pseudomonadota</taxon>
        <taxon>Alphaproteobacteria</taxon>
        <taxon>Rhodospirillales</taxon>
        <taxon>Azospirillaceae</taxon>
        <taxon>Azospirillum</taxon>
    </lineage>
</organism>
<dbReference type="EMBL" id="NOWT01000031">
    <property type="protein sequence ID" value="OYD81609.1"/>
    <property type="molecule type" value="Genomic_DNA"/>
</dbReference>
<sequence length="160" mass="17120">MAMSAYPWPIEDLLPHARPMILLDEAVGRVDGRFVSALTVREGAPFVVTGRGAPAHVAVEWMAQTCGAQVGAEAREAGGDVRLGLLLGTRDFRASVPWFAIGERLEVSVAPVFRDENIGSFDCVVTRAGSGEELAKAQLTVYQPEDTVALLASQGVQVER</sequence>
<dbReference type="InterPro" id="IPR016776">
    <property type="entry name" value="ApeP-like_dehydratase"/>
</dbReference>